<reference evidence="1 2" key="1">
    <citation type="submission" date="2017-05" db="EMBL/GenBank/DDBJ databases">
        <authorList>
            <person name="Varghese N."/>
            <person name="Submissions S."/>
        </authorList>
    </citation>
    <scope>NUCLEOTIDE SEQUENCE [LARGE SCALE GENOMIC DNA]</scope>
    <source>
        <strain evidence="1 2">DSM 15522</strain>
    </source>
</reference>
<dbReference type="RefSeq" id="WP_283400865.1">
    <property type="nucleotide sequence ID" value="NZ_FXUB01000004.1"/>
</dbReference>
<dbReference type="PANTHER" id="PTHR47197:SF3">
    <property type="entry name" value="DIHYDRO-HEME D1 DEHYDROGENASE"/>
    <property type="match status" value="1"/>
</dbReference>
<dbReference type="InterPro" id="IPR051200">
    <property type="entry name" value="Host-pathogen_enzymatic-act"/>
</dbReference>
<accession>A0ABY1NQR9</accession>
<protein>
    <recommendedName>
        <fullName evidence="3">SMP-30/Gluconolactonase/LRE-like region domain-containing protein</fullName>
    </recommendedName>
</protein>
<keyword evidence="2" id="KW-1185">Reference proteome</keyword>
<evidence type="ECO:0008006" key="3">
    <source>
        <dbReference type="Google" id="ProtNLM"/>
    </source>
</evidence>
<sequence length="265" mass="28338">MGIITAAAGALTLTLILLNSLSGGLKTPESSQCYRGKLYISNIGNLPPDSKDGDGYITLASLDGKIIKTKFTKGLNAPKGITFAKGKLFVADIDTVVVIDPQSGKILRKIPAPGARFLNDTAFNGKYVYVSDTLTNTIYQVDPSNYSVKVFLQNNELEGPNGIAFTPNGTMIVVSYGSGKVFQINRDKSLKVLTQVSGFLDGVVVLNDGTILFSSFSGGKIYAFKNGKIKILKSGLITPADIGYCDGKLFVPEFSANKVEIFKVK</sequence>
<dbReference type="EMBL" id="FXUB01000004">
    <property type="protein sequence ID" value="SMP15756.1"/>
    <property type="molecule type" value="Genomic_DNA"/>
</dbReference>
<name>A0ABY1NQR9_9BACT</name>
<comment type="caution">
    <text evidence="1">The sequence shown here is derived from an EMBL/GenBank/DDBJ whole genome shotgun (WGS) entry which is preliminary data.</text>
</comment>
<proteinExistence type="predicted"/>
<dbReference type="Proteomes" id="UP001157911">
    <property type="component" value="Unassembled WGS sequence"/>
</dbReference>
<dbReference type="PANTHER" id="PTHR47197">
    <property type="entry name" value="PROTEIN NIRF"/>
    <property type="match status" value="1"/>
</dbReference>
<evidence type="ECO:0000313" key="2">
    <source>
        <dbReference type="Proteomes" id="UP001157911"/>
    </source>
</evidence>
<gene>
    <name evidence="1" type="ORF">SAMN06265339_1416</name>
</gene>
<dbReference type="SUPFAM" id="SSF101898">
    <property type="entry name" value="NHL repeat"/>
    <property type="match status" value="1"/>
</dbReference>
<evidence type="ECO:0000313" key="1">
    <source>
        <dbReference type="EMBL" id="SMP15756.1"/>
    </source>
</evidence>
<dbReference type="InterPro" id="IPR011042">
    <property type="entry name" value="6-blade_b-propeller_TolB-like"/>
</dbReference>
<organism evidence="1 2">
    <name type="scientific">Desulfurobacterium pacificum</name>
    <dbReference type="NCBI Taxonomy" id="240166"/>
    <lineage>
        <taxon>Bacteria</taxon>
        <taxon>Pseudomonadati</taxon>
        <taxon>Aquificota</taxon>
        <taxon>Aquificia</taxon>
        <taxon>Desulfurobacteriales</taxon>
        <taxon>Desulfurobacteriaceae</taxon>
        <taxon>Desulfurobacterium</taxon>
    </lineage>
</organism>
<dbReference type="Gene3D" id="2.120.10.30">
    <property type="entry name" value="TolB, C-terminal domain"/>
    <property type="match status" value="1"/>
</dbReference>